<reference evidence="2" key="1">
    <citation type="submission" date="2020-08" db="EMBL/GenBank/DDBJ databases">
        <title>Multicomponent nature underlies the extraordinary mechanical properties of spider dragline silk.</title>
        <authorList>
            <person name="Kono N."/>
            <person name="Nakamura H."/>
            <person name="Mori M."/>
            <person name="Yoshida Y."/>
            <person name="Ohtoshi R."/>
            <person name="Malay A.D."/>
            <person name="Moran D.A.P."/>
            <person name="Tomita M."/>
            <person name="Numata K."/>
            <person name="Arakawa K."/>
        </authorList>
    </citation>
    <scope>NUCLEOTIDE SEQUENCE</scope>
</reference>
<dbReference type="AlphaFoldDB" id="A0A8X6K4N3"/>
<evidence type="ECO:0000313" key="2">
    <source>
        <dbReference type="EMBL" id="GFS65991.1"/>
    </source>
</evidence>
<evidence type="ECO:0000256" key="1">
    <source>
        <dbReference type="SAM" id="MobiDB-lite"/>
    </source>
</evidence>
<proteinExistence type="predicted"/>
<name>A0A8X6K4N3_NEPPI</name>
<comment type="caution">
    <text evidence="2">The sequence shown here is derived from an EMBL/GenBank/DDBJ whole genome shotgun (WGS) entry which is preliminary data.</text>
</comment>
<accession>A0A8X6K4N3</accession>
<keyword evidence="3" id="KW-1185">Reference proteome</keyword>
<sequence>MPPRCPRLRYLNSIRSTSHKPKRKNEYSLTSTPSRGRSKFNLSNLMGVRKQKNSKPNQFMGPPSSPPSPLATVAEKQYTDSSAKKQRTTTSHADADRANSLYRRTNQGNWECDGRGRHPSSCQRNTLPNHYRQCFELSRLRRLQASPV</sequence>
<evidence type="ECO:0000313" key="3">
    <source>
        <dbReference type="Proteomes" id="UP000887013"/>
    </source>
</evidence>
<feature type="compositionally biased region" description="Polar residues" evidence="1">
    <location>
        <begin position="27"/>
        <end position="44"/>
    </location>
</feature>
<organism evidence="2 3">
    <name type="scientific">Nephila pilipes</name>
    <name type="common">Giant wood spider</name>
    <name type="synonym">Nephila maculata</name>
    <dbReference type="NCBI Taxonomy" id="299642"/>
    <lineage>
        <taxon>Eukaryota</taxon>
        <taxon>Metazoa</taxon>
        <taxon>Ecdysozoa</taxon>
        <taxon>Arthropoda</taxon>
        <taxon>Chelicerata</taxon>
        <taxon>Arachnida</taxon>
        <taxon>Araneae</taxon>
        <taxon>Araneomorphae</taxon>
        <taxon>Entelegynae</taxon>
        <taxon>Araneoidea</taxon>
        <taxon>Nephilidae</taxon>
        <taxon>Nephila</taxon>
    </lineage>
</organism>
<protein>
    <submittedName>
        <fullName evidence="2">Uncharacterized protein</fullName>
    </submittedName>
</protein>
<feature type="region of interest" description="Disordered" evidence="1">
    <location>
        <begin position="1"/>
        <end position="108"/>
    </location>
</feature>
<dbReference type="Proteomes" id="UP000887013">
    <property type="component" value="Unassembled WGS sequence"/>
</dbReference>
<dbReference type="EMBL" id="BMAW01094538">
    <property type="protein sequence ID" value="GFS65991.1"/>
    <property type="molecule type" value="Genomic_DNA"/>
</dbReference>
<gene>
    <name evidence="2" type="ORF">NPIL_625041</name>
</gene>